<dbReference type="Pfam" id="PF17853">
    <property type="entry name" value="GGDEF_2"/>
    <property type="match status" value="1"/>
</dbReference>
<keyword evidence="7" id="KW-0238">DNA-binding</keyword>
<evidence type="ECO:0000256" key="2">
    <source>
        <dbReference type="ARBA" id="ARBA00018672"/>
    </source>
</evidence>
<dbReference type="Proteomes" id="UP000280696">
    <property type="component" value="Unassembled WGS sequence"/>
</dbReference>
<dbReference type="InterPro" id="IPR020449">
    <property type="entry name" value="Tscrpt_reg_AraC-type_HTH"/>
</dbReference>
<evidence type="ECO:0000256" key="5">
    <source>
        <dbReference type="ARBA" id="ARBA00023012"/>
    </source>
</evidence>
<evidence type="ECO:0000256" key="7">
    <source>
        <dbReference type="ARBA" id="ARBA00023125"/>
    </source>
</evidence>
<dbReference type="GO" id="GO:0003700">
    <property type="term" value="F:DNA-binding transcription factor activity"/>
    <property type="evidence" value="ECO:0007669"/>
    <property type="project" value="InterPro"/>
</dbReference>
<dbReference type="InterPro" id="IPR051552">
    <property type="entry name" value="HptR"/>
</dbReference>
<dbReference type="GO" id="GO:0043565">
    <property type="term" value="F:sequence-specific DNA binding"/>
    <property type="evidence" value="ECO:0007669"/>
    <property type="project" value="InterPro"/>
</dbReference>
<name>A0A3A9AM34_9FIRM</name>
<sequence>MVKILVVEDELYARESLIKQIREYDTRGQFRIWQASNGEEGEALFKEHRPELVMTDIRMPKMDGLKLLENIREEDTRTQVVIISAYSDFEYARQALTHGASDYLLKPIENEALGQCLDKFMQKNRNEKKEALITGQDIVTQFIANSIRKERYSGFVEESMFRKVYYAYQITTVRFKDKKPERQDFLAEIEGIYGSAFWSQFRFLEMDFDIWTLVTVPDQRNSFFWRKLCKLMSEKGYPVSMGVSEAYTEAGKVRGAFREAREALKYKIYGEGIFFAEKIKKESLPVYYISKAMENAFQEALQNGNEKGLETLIRTLFYEIEELGMVKAECLEMLYSKVTILFYQAIEENLQEEEAIERTHAGILRFSSLDDMERFLLNISRNICRMKGKPEGGNRKEIVDVLTDYALEYYNQDISLKELAERVLFMNQDYLSHLFAEKKGISFSVFLRQIRMEHARELLERENFSVTEVALMTGYNDTSQFIRFFKQETGMTPKKYRTYVREQREENF</sequence>
<keyword evidence="8" id="KW-0804">Transcription</keyword>
<gene>
    <name evidence="13" type="ORF">D7V94_07255</name>
</gene>
<dbReference type="InterPro" id="IPR011006">
    <property type="entry name" value="CheY-like_superfamily"/>
</dbReference>
<evidence type="ECO:0000256" key="10">
    <source>
        <dbReference type="PROSITE-ProRule" id="PRU00169"/>
    </source>
</evidence>
<evidence type="ECO:0000256" key="1">
    <source>
        <dbReference type="ARBA" id="ARBA00004496"/>
    </source>
</evidence>
<dbReference type="Pfam" id="PF12833">
    <property type="entry name" value="HTH_18"/>
    <property type="match status" value="1"/>
</dbReference>
<evidence type="ECO:0000256" key="3">
    <source>
        <dbReference type="ARBA" id="ARBA00022490"/>
    </source>
</evidence>
<organism evidence="13 14">
    <name type="scientific">Parablautia intestinalis</name>
    <dbReference type="NCBI Taxonomy" id="2320100"/>
    <lineage>
        <taxon>Bacteria</taxon>
        <taxon>Bacillati</taxon>
        <taxon>Bacillota</taxon>
        <taxon>Clostridia</taxon>
        <taxon>Lachnospirales</taxon>
        <taxon>Lachnospiraceae</taxon>
        <taxon>Parablautia</taxon>
    </lineage>
</organism>
<evidence type="ECO:0000313" key="13">
    <source>
        <dbReference type="EMBL" id="RKI92457.1"/>
    </source>
</evidence>
<dbReference type="PRINTS" id="PR00032">
    <property type="entry name" value="HTHARAC"/>
</dbReference>
<dbReference type="RefSeq" id="WP_120468256.1">
    <property type="nucleotide sequence ID" value="NZ_CATAJS010000033.1"/>
</dbReference>
<reference evidence="13 14" key="1">
    <citation type="submission" date="2018-09" db="EMBL/GenBank/DDBJ databases">
        <title>Murine metabolic-syndrome-specific gut microbial biobank.</title>
        <authorList>
            <person name="Liu C."/>
        </authorList>
    </citation>
    <scope>NUCLEOTIDE SEQUENCE [LARGE SCALE GENOMIC DNA]</scope>
    <source>
        <strain evidence="13 14">0.1xD8-82</strain>
    </source>
</reference>
<feature type="domain" description="HTH araC/xylS-type" evidence="11">
    <location>
        <begin position="400"/>
        <end position="499"/>
    </location>
</feature>
<evidence type="ECO:0000259" key="11">
    <source>
        <dbReference type="PROSITE" id="PS01124"/>
    </source>
</evidence>
<dbReference type="Pfam" id="PF00072">
    <property type="entry name" value="Response_reg"/>
    <property type="match status" value="1"/>
</dbReference>
<evidence type="ECO:0000313" key="14">
    <source>
        <dbReference type="Proteomes" id="UP000280696"/>
    </source>
</evidence>
<dbReference type="InterPro" id="IPR018060">
    <property type="entry name" value="HTH_AraC"/>
</dbReference>
<dbReference type="InterPro" id="IPR009057">
    <property type="entry name" value="Homeodomain-like_sf"/>
</dbReference>
<dbReference type="InterPro" id="IPR041522">
    <property type="entry name" value="CdaR_GGDEF"/>
</dbReference>
<dbReference type="EMBL" id="RAYQ01000005">
    <property type="protein sequence ID" value="RKI92457.1"/>
    <property type="molecule type" value="Genomic_DNA"/>
</dbReference>
<dbReference type="PANTHER" id="PTHR42713:SF3">
    <property type="entry name" value="TRANSCRIPTIONAL REGULATORY PROTEIN HPTR"/>
    <property type="match status" value="1"/>
</dbReference>
<proteinExistence type="predicted"/>
<feature type="domain" description="Response regulatory" evidence="12">
    <location>
        <begin position="3"/>
        <end position="121"/>
    </location>
</feature>
<evidence type="ECO:0000259" key="12">
    <source>
        <dbReference type="PROSITE" id="PS50110"/>
    </source>
</evidence>
<evidence type="ECO:0000256" key="6">
    <source>
        <dbReference type="ARBA" id="ARBA00023015"/>
    </source>
</evidence>
<keyword evidence="6" id="KW-0805">Transcription regulation</keyword>
<dbReference type="PROSITE" id="PS00041">
    <property type="entry name" value="HTH_ARAC_FAMILY_1"/>
    <property type="match status" value="1"/>
</dbReference>
<dbReference type="PROSITE" id="PS50110">
    <property type="entry name" value="RESPONSE_REGULATORY"/>
    <property type="match status" value="1"/>
</dbReference>
<evidence type="ECO:0000256" key="8">
    <source>
        <dbReference type="ARBA" id="ARBA00023163"/>
    </source>
</evidence>
<protein>
    <recommendedName>
        <fullName evidence="2">Stage 0 sporulation protein A homolog</fullName>
    </recommendedName>
</protein>
<dbReference type="Gene3D" id="1.10.10.60">
    <property type="entry name" value="Homeodomain-like"/>
    <property type="match status" value="2"/>
</dbReference>
<keyword evidence="3" id="KW-0963">Cytoplasm</keyword>
<keyword evidence="4 10" id="KW-0597">Phosphoprotein</keyword>
<accession>A0A3A9AM34</accession>
<dbReference type="SUPFAM" id="SSF52172">
    <property type="entry name" value="CheY-like"/>
    <property type="match status" value="1"/>
</dbReference>
<dbReference type="PANTHER" id="PTHR42713">
    <property type="entry name" value="HISTIDINE KINASE-RELATED"/>
    <property type="match status" value="1"/>
</dbReference>
<dbReference type="GO" id="GO:0000160">
    <property type="term" value="P:phosphorelay signal transduction system"/>
    <property type="evidence" value="ECO:0007669"/>
    <property type="project" value="UniProtKB-KW"/>
</dbReference>
<keyword evidence="14" id="KW-1185">Reference proteome</keyword>
<dbReference type="GO" id="GO:0005737">
    <property type="term" value="C:cytoplasm"/>
    <property type="evidence" value="ECO:0007669"/>
    <property type="project" value="UniProtKB-SubCell"/>
</dbReference>
<comment type="caution">
    <text evidence="13">The sequence shown here is derived from an EMBL/GenBank/DDBJ whole genome shotgun (WGS) entry which is preliminary data.</text>
</comment>
<keyword evidence="5" id="KW-0902">Two-component regulatory system</keyword>
<dbReference type="Gene3D" id="3.40.50.2300">
    <property type="match status" value="1"/>
</dbReference>
<dbReference type="PROSITE" id="PS01124">
    <property type="entry name" value="HTH_ARAC_FAMILY_2"/>
    <property type="match status" value="1"/>
</dbReference>
<feature type="modified residue" description="4-aspartylphosphate" evidence="10">
    <location>
        <position position="56"/>
    </location>
</feature>
<dbReference type="AlphaFoldDB" id="A0A3A9AM34"/>
<dbReference type="InterPro" id="IPR001789">
    <property type="entry name" value="Sig_transdc_resp-reg_receiver"/>
</dbReference>
<dbReference type="SUPFAM" id="SSF46689">
    <property type="entry name" value="Homeodomain-like"/>
    <property type="match status" value="1"/>
</dbReference>
<evidence type="ECO:0000256" key="4">
    <source>
        <dbReference type="ARBA" id="ARBA00022553"/>
    </source>
</evidence>
<dbReference type="InterPro" id="IPR018062">
    <property type="entry name" value="HTH_AraC-typ_CS"/>
</dbReference>
<dbReference type="SMART" id="SM00448">
    <property type="entry name" value="REC"/>
    <property type="match status" value="1"/>
</dbReference>
<comment type="function">
    <text evidence="9">May play the central regulatory role in sporulation. It may be an element of the effector pathway responsible for the activation of sporulation genes in response to nutritional stress. Spo0A may act in concert with spo0H (a sigma factor) to control the expression of some genes that are critical to the sporulation process.</text>
</comment>
<dbReference type="CDD" id="cd17536">
    <property type="entry name" value="REC_YesN-like"/>
    <property type="match status" value="1"/>
</dbReference>
<comment type="subcellular location">
    <subcellularLocation>
        <location evidence="1">Cytoplasm</location>
    </subcellularLocation>
</comment>
<dbReference type="SMART" id="SM00342">
    <property type="entry name" value="HTH_ARAC"/>
    <property type="match status" value="1"/>
</dbReference>
<dbReference type="OrthoDB" id="9794370at2"/>
<evidence type="ECO:0000256" key="9">
    <source>
        <dbReference type="ARBA" id="ARBA00024867"/>
    </source>
</evidence>